<dbReference type="Gene3D" id="3.40.390.10">
    <property type="entry name" value="Collagenase (Catalytic Domain)"/>
    <property type="match status" value="1"/>
</dbReference>
<reference evidence="6" key="1">
    <citation type="submission" date="2023-07" db="EMBL/GenBank/DDBJ databases">
        <authorList>
            <consortium name="CYATHOMIX"/>
        </authorList>
    </citation>
    <scope>NUCLEOTIDE SEQUENCE</scope>
    <source>
        <strain evidence="6">N/A</strain>
    </source>
</reference>
<dbReference type="InterPro" id="IPR036436">
    <property type="entry name" value="Disintegrin_dom_sf"/>
</dbReference>
<dbReference type="PANTHER" id="PTHR11905">
    <property type="entry name" value="ADAM A DISINTEGRIN AND METALLOPROTEASE DOMAIN"/>
    <property type="match status" value="1"/>
</dbReference>
<dbReference type="EMBL" id="CATQJL010000326">
    <property type="protein sequence ID" value="CAJ0608875.1"/>
    <property type="molecule type" value="Genomic_DNA"/>
</dbReference>
<name>A0AA36HDM8_CYLNA</name>
<evidence type="ECO:0000313" key="7">
    <source>
        <dbReference type="Proteomes" id="UP001176961"/>
    </source>
</evidence>
<keyword evidence="3" id="KW-1133">Transmembrane helix</keyword>
<feature type="region of interest" description="Disordered" evidence="2">
    <location>
        <begin position="478"/>
        <end position="526"/>
    </location>
</feature>
<feature type="signal peptide" evidence="4">
    <location>
        <begin position="1"/>
        <end position="24"/>
    </location>
</feature>
<dbReference type="PROSITE" id="PS50215">
    <property type="entry name" value="ADAM_MEPRO"/>
    <property type="match status" value="1"/>
</dbReference>
<dbReference type="PANTHER" id="PTHR11905:SF238">
    <property type="entry name" value="PEPTIDASE M12B DOMAIN-CONTAINING PROTEIN-RELATED"/>
    <property type="match status" value="1"/>
</dbReference>
<evidence type="ECO:0000256" key="1">
    <source>
        <dbReference type="PROSITE-ProRule" id="PRU00276"/>
    </source>
</evidence>
<feature type="chain" id="PRO_5041388468" description="Peptidase M12B domain-containing protein" evidence="4">
    <location>
        <begin position="25"/>
        <end position="526"/>
    </location>
</feature>
<evidence type="ECO:0000256" key="4">
    <source>
        <dbReference type="SAM" id="SignalP"/>
    </source>
</evidence>
<dbReference type="GO" id="GO:0046872">
    <property type="term" value="F:metal ion binding"/>
    <property type="evidence" value="ECO:0007669"/>
    <property type="project" value="UniProtKB-KW"/>
</dbReference>
<comment type="caution">
    <text evidence="1">Lacks conserved residue(s) required for the propagation of feature annotation.</text>
</comment>
<feature type="domain" description="Peptidase M12B" evidence="5">
    <location>
        <begin position="65"/>
        <end position="213"/>
    </location>
</feature>
<keyword evidence="4" id="KW-0732">Signal</keyword>
<comment type="caution">
    <text evidence="6">The sequence shown here is derived from an EMBL/GenBank/DDBJ whole genome shotgun (WGS) entry which is preliminary data.</text>
</comment>
<dbReference type="InterPro" id="IPR024079">
    <property type="entry name" value="MetalloPept_cat_dom_sf"/>
</dbReference>
<keyword evidence="3" id="KW-0812">Transmembrane</keyword>
<proteinExistence type="predicted"/>
<dbReference type="GO" id="GO:0004222">
    <property type="term" value="F:metalloendopeptidase activity"/>
    <property type="evidence" value="ECO:0007669"/>
    <property type="project" value="InterPro"/>
</dbReference>
<dbReference type="Pfam" id="PF01421">
    <property type="entry name" value="Reprolysin"/>
    <property type="match status" value="1"/>
</dbReference>
<keyword evidence="1" id="KW-0862">Zinc</keyword>
<sequence>MPLSLPSLHLAVFVSSVIANGAQSTGSEIVVHDQVLPLPRNDEKGLLSSSGTLPDWSDAKRKSPHYVEVLLAVDAGVARHYGHQRERIRAAMLTLMHAVNLYAFQLDIRLAVVDVLPVRGYNVTLEQFLDWRLTTEDIAPHDVAILIRHRYEGGIAYVNGVCKRTAVGIAGFFPEAPYEYASVFFHELSHLLGLSHSSTADCHCSKKNRGNCLRIEGFDQECSAQALIDLLPSIECLGEPRRLPRTVLPICGNGIVELDEDCDCGPARYCNNALCEPRTCRFIIAREYLYTTFTFGAALIICGILIYLKRKFSGYSEHKPAEKDKTNLPSLHTRLCPPDSPASDFINSMQSNHFALPSKSSRTNLVQLPTITCQPIRQAPRPPIPLTLDSPIPVCKEPPPMSEYVPMNPPKSLRILPKDSEIRLPPIAPKLQISDPIPIIVAGKVVSEQALKKPPPLAKKPSQDFISSLEDTLRVQNLERKTKFPQENRTPALAKPPPPEKADKPVLRPFLDATDERLYDLPPVEL</sequence>
<dbReference type="Proteomes" id="UP001176961">
    <property type="component" value="Unassembled WGS sequence"/>
</dbReference>
<keyword evidence="7" id="KW-1185">Reference proteome</keyword>
<gene>
    <name evidence="6" type="ORF">CYNAS_LOCUS20858</name>
</gene>
<feature type="binding site" evidence="1">
    <location>
        <position position="196"/>
    </location>
    <ligand>
        <name>Zn(2+)</name>
        <dbReference type="ChEBI" id="CHEBI:29105"/>
        <note>catalytic</note>
    </ligand>
</feature>
<evidence type="ECO:0000259" key="5">
    <source>
        <dbReference type="PROSITE" id="PS50215"/>
    </source>
</evidence>
<feature type="binding site" evidence="1">
    <location>
        <position position="190"/>
    </location>
    <ligand>
        <name>Zn(2+)</name>
        <dbReference type="ChEBI" id="CHEBI:29105"/>
        <note>catalytic</note>
    </ligand>
</feature>
<dbReference type="GO" id="GO:0006509">
    <property type="term" value="P:membrane protein ectodomain proteolysis"/>
    <property type="evidence" value="ECO:0007669"/>
    <property type="project" value="TreeGrafter"/>
</dbReference>
<feature type="transmembrane region" description="Helical" evidence="3">
    <location>
        <begin position="288"/>
        <end position="308"/>
    </location>
</feature>
<feature type="binding site" evidence="1">
    <location>
        <position position="186"/>
    </location>
    <ligand>
        <name>Zn(2+)</name>
        <dbReference type="ChEBI" id="CHEBI:29105"/>
        <note>catalytic</note>
    </ligand>
</feature>
<protein>
    <recommendedName>
        <fullName evidence="5">Peptidase M12B domain-containing protein</fullName>
    </recommendedName>
</protein>
<dbReference type="AlphaFoldDB" id="A0AA36HDM8"/>
<accession>A0AA36HDM8</accession>
<organism evidence="6 7">
    <name type="scientific">Cylicocyclus nassatus</name>
    <name type="common">Nematode worm</name>
    <dbReference type="NCBI Taxonomy" id="53992"/>
    <lineage>
        <taxon>Eukaryota</taxon>
        <taxon>Metazoa</taxon>
        <taxon>Ecdysozoa</taxon>
        <taxon>Nematoda</taxon>
        <taxon>Chromadorea</taxon>
        <taxon>Rhabditida</taxon>
        <taxon>Rhabditina</taxon>
        <taxon>Rhabditomorpha</taxon>
        <taxon>Strongyloidea</taxon>
        <taxon>Strongylidae</taxon>
        <taxon>Cylicocyclus</taxon>
    </lineage>
</organism>
<evidence type="ECO:0000256" key="2">
    <source>
        <dbReference type="SAM" id="MobiDB-lite"/>
    </source>
</evidence>
<keyword evidence="3" id="KW-0472">Membrane</keyword>
<evidence type="ECO:0000313" key="6">
    <source>
        <dbReference type="EMBL" id="CAJ0608875.1"/>
    </source>
</evidence>
<dbReference type="SUPFAM" id="SSF55486">
    <property type="entry name" value="Metalloproteases ('zincins'), catalytic domain"/>
    <property type="match status" value="1"/>
</dbReference>
<keyword evidence="1" id="KW-0479">Metal-binding</keyword>
<dbReference type="Gene3D" id="4.10.70.10">
    <property type="entry name" value="Disintegrin domain"/>
    <property type="match status" value="1"/>
</dbReference>
<evidence type="ECO:0000256" key="3">
    <source>
        <dbReference type="SAM" id="Phobius"/>
    </source>
</evidence>
<dbReference type="InterPro" id="IPR001590">
    <property type="entry name" value="Peptidase_M12B"/>
</dbReference>
<feature type="active site" evidence="1">
    <location>
        <position position="187"/>
    </location>
</feature>